<dbReference type="Pfam" id="PF03542">
    <property type="entry name" value="Tuberin"/>
    <property type="match status" value="1"/>
</dbReference>
<dbReference type="InterPro" id="IPR035974">
    <property type="entry name" value="Rap/Ran-GAP_sf"/>
</dbReference>
<evidence type="ECO:0000313" key="6">
    <source>
        <dbReference type="WBParaSite" id="DME_0000911901-mRNA-1"/>
    </source>
</evidence>
<evidence type="ECO:0000313" key="4">
    <source>
        <dbReference type="Proteomes" id="UP000038040"/>
    </source>
</evidence>
<dbReference type="STRING" id="318479.A0A0N4UMN4"/>
<dbReference type="PROSITE" id="PS50085">
    <property type="entry name" value="RAPGAP"/>
    <property type="match status" value="1"/>
</dbReference>
<dbReference type="Pfam" id="PF02145">
    <property type="entry name" value="Rap_GAP"/>
    <property type="match status" value="1"/>
</dbReference>
<dbReference type="PANTHER" id="PTHR10063:SF0">
    <property type="entry name" value="TUBERIN"/>
    <property type="match status" value="1"/>
</dbReference>
<dbReference type="AlphaFoldDB" id="A0A0N4UMN4"/>
<organism evidence="4 6">
    <name type="scientific">Dracunculus medinensis</name>
    <name type="common">Guinea worm</name>
    <dbReference type="NCBI Taxonomy" id="318479"/>
    <lineage>
        <taxon>Eukaryota</taxon>
        <taxon>Metazoa</taxon>
        <taxon>Ecdysozoa</taxon>
        <taxon>Nematoda</taxon>
        <taxon>Chromadorea</taxon>
        <taxon>Rhabditida</taxon>
        <taxon>Spirurina</taxon>
        <taxon>Dracunculoidea</taxon>
        <taxon>Dracunculidae</taxon>
        <taxon>Dracunculus</taxon>
    </lineage>
</organism>
<dbReference type="InterPro" id="IPR018515">
    <property type="entry name" value="Tuberin-type_domain"/>
</dbReference>
<dbReference type="SUPFAM" id="SSF48371">
    <property type="entry name" value="ARM repeat"/>
    <property type="match status" value="1"/>
</dbReference>
<dbReference type="EMBL" id="UYYG01001229">
    <property type="protein sequence ID" value="VDN60650.1"/>
    <property type="molecule type" value="Genomic_DNA"/>
</dbReference>
<dbReference type="SUPFAM" id="SSF111347">
    <property type="entry name" value="Rap/Ran-GAP"/>
    <property type="match status" value="1"/>
</dbReference>
<evidence type="ECO:0000313" key="3">
    <source>
        <dbReference type="EMBL" id="VDN60650.1"/>
    </source>
</evidence>
<dbReference type="GO" id="GO:0005634">
    <property type="term" value="C:nucleus"/>
    <property type="evidence" value="ECO:0007669"/>
    <property type="project" value="InterPro"/>
</dbReference>
<dbReference type="Gene3D" id="3.40.50.11210">
    <property type="entry name" value="Rap/Ran-GAP"/>
    <property type="match status" value="1"/>
</dbReference>
<dbReference type="Pfam" id="PF11864">
    <property type="entry name" value="DUF3384"/>
    <property type="match status" value="1"/>
</dbReference>
<proteinExistence type="predicted"/>
<reference evidence="3 5" key="2">
    <citation type="submission" date="2018-11" db="EMBL/GenBank/DDBJ databases">
        <authorList>
            <consortium name="Pathogen Informatics"/>
        </authorList>
    </citation>
    <scope>NUCLEOTIDE SEQUENCE [LARGE SCALE GENOMIC DNA]</scope>
</reference>
<dbReference type="GO" id="GO:0005737">
    <property type="term" value="C:cytoplasm"/>
    <property type="evidence" value="ECO:0007669"/>
    <property type="project" value="TreeGrafter"/>
</dbReference>
<evidence type="ECO:0000313" key="5">
    <source>
        <dbReference type="Proteomes" id="UP000274756"/>
    </source>
</evidence>
<dbReference type="InterPro" id="IPR000331">
    <property type="entry name" value="Rap/Ran_GAP_dom"/>
</dbReference>
<feature type="domain" description="Rap-GAP" evidence="2">
    <location>
        <begin position="1051"/>
        <end position="1261"/>
    </location>
</feature>
<keyword evidence="1" id="KW-0343">GTPase activation</keyword>
<dbReference type="WBParaSite" id="DME_0000911901-mRNA-1">
    <property type="protein sequence ID" value="DME_0000911901-mRNA-1"/>
    <property type="gene ID" value="DME_0000911901"/>
</dbReference>
<name>A0A0N4UMN4_DRAME</name>
<sequence>MSKDSSLKTRLKLLEQLALVMQYRQLQVNTLEAIYHETKDLLLVDEGKDAEVRLLIAIADRQSEQIGLPLRDSFFCDIRQMGLSDLSLEWLVALTKNGEDISGYEYDIVDLILDWLSEVLDIRKLDHRLAIRVLQLAQQMNTGFLREKALDEIVHKMSVRICYKVDHLTYECLLLLDAILKYGHVPDSKLIPLITTLCTVIPFNRLGLTAWGLMKDLLRSSCGYNTLRLLLQMITCAKNCPKPKVIVGAVTAVTLSLWGNQRIDTLRIHPSGVLPALASGMEADPIIMREVFISLKRLLSKYGKELQQLTWHCVMQLLNKAADLLNNMPFSDNRKNLYQQLHKLIKIIEELYREGEFSGSPEAVFDLIERCTFERPPESVVALIDYRIMCISPLTHRWLNILADLVQRYLRNECSIVREKAVSVIHYIFIKYHHMFEIEIISNLVIPILYKVYDEKDMTVQNQMINILFDVAKTMRLLVSGETDLFASIISIIRTFLDIEFHREECSENLEIVIGGVCQMLHERFAHLKFVHLDLIINSIFYDPLKIYYTNENVCKIGVEIRQQLIAALLSILFPIIRGILRRLCRLFEFKDFIFSAGEVRMKKMKDALLNLFEKRAVLLWENDVDVKVDASRKADDRRNDVELAIHLCPVLSRLINYLKDENICKILVECVGAGVQQPIVACSLAIQIVPDCMVPLARQLMNHLTKLQPTSAKLSISILELVSDSSYVREFYQFFQMQDFETIVDILAPCTNVHRFNTYIIAVAFRTLMRWYVLIPENYRLRMAEYIINRVDLHLLSHIIPLNDLVQLANLEGRSSVSSISTFGSQPDSPSLSSVLHTLPSNRNSNYYGTVEASQRESLAEEARQALLTFMQRCKSDSVDKTIHPADLTEMTEYRTEHWVINDTIISLSVYLDNKPWKESDSSESERNIQLNEEFTAEGRRRHQSAVQRPEKYVVKPLCPTTLDDSFTMKRQAPKRQIQTLAVWTQLTIRHIYGKHSWLMRGLIETLEDFNASAQLLNIEDSSELIMHLCRGGNAVKITSTDKAKISRSLRNLDRIFALEVHCVGIVYIAPGQTKESEILSNLYGSERYSSFIRMLGEPISLEIHPGGLVPEIHGNFTYRYTDALSQLIFHIATLMPRREDDPQCNQKKKFIGNDYVSIIYNDSGKSYELGTISGKFAYVALEVVPLDESHMQIVIHTRQEIASWLSITRAFLPDEQAANFLKCLILRSQLSVNVWRREDENGPPYIGLPVERMRAIRNFATMGTKQI</sequence>
<dbReference type="InterPro" id="IPR024584">
    <property type="entry name" value="Tuberin_N"/>
</dbReference>
<accession>A0A0N4UMN4</accession>
<dbReference type="GO" id="GO:0005096">
    <property type="term" value="F:GTPase activator activity"/>
    <property type="evidence" value="ECO:0007669"/>
    <property type="project" value="UniProtKB-KW"/>
</dbReference>
<dbReference type="OrthoDB" id="5797019at2759"/>
<dbReference type="FunFam" id="3.40.50.11210:FF:000001">
    <property type="entry name" value="Ral GTPase-activating protein subunit alpha-1 isoform 1"/>
    <property type="match status" value="1"/>
</dbReference>
<dbReference type="Proteomes" id="UP000274756">
    <property type="component" value="Unassembled WGS sequence"/>
</dbReference>
<dbReference type="PANTHER" id="PTHR10063">
    <property type="entry name" value="TUBERIN"/>
    <property type="match status" value="1"/>
</dbReference>
<gene>
    <name evidence="3" type="ORF">DME_LOCUS10623</name>
</gene>
<evidence type="ECO:0000259" key="2">
    <source>
        <dbReference type="PROSITE" id="PS50085"/>
    </source>
</evidence>
<evidence type="ECO:0000256" key="1">
    <source>
        <dbReference type="ARBA" id="ARBA00022468"/>
    </source>
</evidence>
<dbReference type="Proteomes" id="UP000038040">
    <property type="component" value="Unplaced"/>
</dbReference>
<dbReference type="GO" id="GO:0051056">
    <property type="term" value="P:regulation of small GTPase mediated signal transduction"/>
    <property type="evidence" value="ECO:0007669"/>
    <property type="project" value="InterPro"/>
</dbReference>
<reference evidence="6" key="1">
    <citation type="submission" date="2017-02" db="UniProtKB">
        <authorList>
            <consortium name="WormBaseParasite"/>
        </authorList>
    </citation>
    <scope>IDENTIFICATION</scope>
</reference>
<dbReference type="InterPro" id="IPR027107">
    <property type="entry name" value="Tuberin/Ral-act_asu"/>
</dbReference>
<dbReference type="InterPro" id="IPR016024">
    <property type="entry name" value="ARM-type_fold"/>
</dbReference>
<protein>
    <submittedName>
        <fullName evidence="6">Rap-GAP domain-containing protein</fullName>
    </submittedName>
</protein>
<keyword evidence="5" id="KW-1185">Reference proteome</keyword>